<dbReference type="AlphaFoldDB" id="A0A0R2D067"/>
<dbReference type="PATRIC" id="fig|1423802.4.peg.295"/>
<proteinExistence type="predicted"/>
<protein>
    <submittedName>
        <fullName evidence="2">Uncharacterized protein</fullName>
    </submittedName>
</protein>
<name>A0A0R2D067_9LACO</name>
<dbReference type="STRING" id="1423802.FC56_GL000287"/>
<dbReference type="EMBL" id="AYZR01000008">
    <property type="protein sequence ID" value="KRM93574.1"/>
    <property type="molecule type" value="Genomic_DNA"/>
</dbReference>
<dbReference type="Proteomes" id="UP000051256">
    <property type="component" value="Unassembled WGS sequence"/>
</dbReference>
<dbReference type="RefSeq" id="WP_054669146.1">
    <property type="nucleotide sequence ID" value="NZ_AYZR01000008.1"/>
</dbReference>
<feature type="region of interest" description="Disordered" evidence="1">
    <location>
        <begin position="1"/>
        <end position="40"/>
    </location>
</feature>
<comment type="caution">
    <text evidence="2">The sequence shown here is derived from an EMBL/GenBank/DDBJ whole genome shotgun (WGS) entry which is preliminary data.</text>
</comment>
<evidence type="ECO:0000313" key="3">
    <source>
        <dbReference type="Proteomes" id="UP000051256"/>
    </source>
</evidence>
<evidence type="ECO:0000313" key="2">
    <source>
        <dbReference type="EMBL" id="KRM93574.1"/>
    </source>
</evidence>
<accession>A0A0R2D067</accession>
<sequence>MENENLDDVLVQEQSANEGVPTGSVDNQATPLEDYSGQKQEVTKAEETHPEVLDYMPSIKRQEVLAVDDNFNFVYVLKNGKKLKTSVAKPDLAISTELSDTTIRFNQTNDGNQEMMVNNFGVYKLIMEKLIRVILVNEAPLHTVTFKSLSEIGMTKGELDDYMGIIATFYLEE</sequence>
<organism evidence="2 3">
    <name type="scientific">Lentilactobacillus senioris DSM 24302 = JCM 17472</name>
    <dbReference type="NCBI Taxonomy" id="1423802"/>
    <lineage>
        <taxon>Bacteria</taxon>
        <taxon>Bacillati</taxon>
        <taxon>Bacillota</taxon>
        <taxon>Bacilli</taxon>
        <taxon>Lactobacillales</taxon>
        <taxon>Lactobacillaceae</taxon>
        <taxon>Lentilactobacillus</taxon>
    </lineage>
</organism>
<gene>
    <name evidence="2" type="ORF">FC56_GL000287</name>
</gene>
<reference evidence="2 3" key="1">
    <citation type="journal article" date="2015" name="Genome Announc.">
        <title>Expanding the biotechnology potential of lactobacilli through comparative genomics of 213 strains and associated genera.</title>
        <authorList>
            <person name="Sun Z."/>
            <person name="Harris H.M."/>
            <person name="McCann A."/>
            <person name="Guo C."/>
            <person name="Argimon S."/>
            <person name="Zhang W."/>
            <person name="Yang X."/>
            <person name="Jeffery I.B."/>
            <person name="Cooney J.C."/>
            <person name="Kagawa T.F."/>
            <person name="Liu W."/>
            <person name="Song Y."/>
            <person name="Salvetti E."/>
            <person name="Wrobel A."/>
            <person name="Rasinkangas P."/>
            <person name="Parkhill J."/>
            <person name="Rea M.C."/>
            <person name="O'Sullivan O."/>
            <person name="Ritari J."/>
            <person name="Douillard F.P."/>
            <person name="Paul Ross R."/>
            <person name="Yang R."/>
            <person name="Briner A.E."/>
            <person name="Felis G.E."/>
            <person name="de Vos W.M."/>
            <person name="Barrangou R."/>
            <person name="Klaenhammer T.R."/>
            <person name="Caufield P.W."/>
            <person name="Cui Y."/>
            <person name="Zhang H."/>
            <person name="O'Toole P.W."/>
        </authorList>
    </citation>
    <scope>NUCLEOTIDE SEQUENCE [LARGE SCALE GENOMIC DNA]</scope>
    <source>
        <strain evidence="2 3">DSM 24302</strain>
    </source>
</reference>
<evidence type="ECO:0000256" key="1">
    <source>
        <dbReference type="SAM" id="MobiDB-lite"/>
    </source>
</evidence>
<keyword evidence="3" id="KW-1185">Reference proteome</keyword>